<evidence type="ECO:0000256" key="3">
    <source>
        <dbReference type="ARBA" id="ARBA00016864"/>
    </source>
</evidence>
<keyword evidence="13" id="KW-1185">Reference proteome</keyword>
<dbReference type="Proteomes" id="UP001138768">
    <property type="component" value="Unassembled WGS sequence"/>
</dbReference>
<evidence type="ECO:0000256" key="8">
    <source>
        <dbReference type="ARBA" id="ARBA00022989"/>
    </source>
</evidence>
<dbReference type="NCBIfam" id="TIGR00974">
    <property type="entry name" value="3a0107s02c"/>
    <property type="match status" value="1"/>
</dbReference>
<evidence type="ECO:0000256" key="2">
    <source>
        <dbReference type="ARBA" id="ARBA00007069"/>
    </source>
</evidence>
<dbReference type="GO" id="GO:0005315">
    <property type="term" value="F:phosphate transmembrane transporter activity"/>
    <property type="evidence" value="ECO:0007669"/>
    <property type="project" value="InterPro"/>
</dbReference>
<keyword evidence="6" id="KW-0592">Phosphate transport</keyword>
<gene>
    <name evidence="12" type="primary">pstA</name>
    <name evidence="12" type="ORF">CKO42_13570</name>
</gene>
<accession>A0A9X0W9G1</accession>
<feature type="transmembrane region" description="Helical" evidence="10">
    <location>
        <begin position="158"/>
        <end position="177"/>
    </location>
</feature>
<dbReference type="PANTHER" id="PTHR42922">
    <property type="entry name" value="PHOSPHATE TRANSPORT SYSTEM PERMEASE PROTEIN PSTA"/>
    <property type="match status" value="1"/>
</dbReference>
<keyword evidence="8 10" id="KW-1133">Transmembrane helix</keyword>
<protein>
    <recommendedName>
        <fullName evidence="3 10">Phosphate transport system permease protein PstA</fullName>
    </recommendedName>
</protein>
<name>A0A9X0W9G1_9GAMM</name>
<evidence type="ECO:0000256" key="7">
    <source>
        <dbReference type="ARBA" id="ARBA00022692"/>
    </source>
</evidence>
<comment type="subcellular location">
    <subcellularLocation>
        <location evidence="10">Cell inner membrane</location>
        <topology evidence="10">Multi-pass membrane protein</topology>
    </subcellularLocation>
    <subcellularLocation>
        <location evidence="1">Cell membrane</location>
        <topology evidence="1">Multi-pass membrane protein</topology>
    </subcellularLocation>
</comment>
<dbReference type="Gene3D" id="1.10.3720.10">
    <property type="entry name" value="MetI-like"/>
    <property type="match status" value="1"/>
</dbReference>
<feature type="transmembrane region" description="Helical" evidence="10">
    <location>
        <begin position="275"/>
        <end position="297"/>
    </location>
</feature>
<dbReference type="PANTHER" id="PTHR42922:SF1">
    <property type="entry name" value="PHOSPHATE TRANSPORT SYSTEM PERMEASE PROTEIN PSTA"/>
    <property type="match status" value="1"/>
</dbReference>
<dbReference type="PROSITE" id="PS50928">
    <property type="entry name" value="ABC_TM1"/>
    <property type="match status" value="1"/>
</dbReference>
<reference evidence="12 13" key="1">
    <citation type="journal article" date="2020" name="Microorganisms">
        <title>Osmotic Adaptation and Compatible Solute Biosynthesis of Phototrophic Bacteria as Revealed from Genome Analyses.</title>
        <authorList>
            <person name="Imhoff J.F."/>
            <person name="Rahn T."/>
            <person name="Kunzel S."/>
            <person name="Keller A."/>
            <person name="Neulinger S.C."/>
        </authorList>
    </citation>
    <scope>NUCLEOTIDE SEQUENCE [LARGE SCALE GENOMIC DNA]</scope>
    <source>
        <strain evidence="12 13">DSM 25653</strain>
    </source>
</reference>
<dbReference type="CDD" id="cd06261">
    <property type="entry name" value="TM_PBP2"/>
    <property type="match status" value="1"/>
</dbReference>
<dbReference type="RefSeq" id="WP_200244848.1">
    <property type="nucleotide sequence ID" value="NZ_NRRY01000021.1"/>
</dbReference>
<dbReference type="Pfam" id="PF00528">
    <property type="entry name" value="BPD_transp_1"/>
    <property type="match status" value="1"/>
</dbReference>
<evidence type="ECO:0000313" key="12">
    <source>
        <dbReference type="EMBL" id="MBK1619448.1"/>
    </source>
</evidence>
<feature type="transmembrane region" description="Helical" evidence="10">
    <location>
        <begin position="38"/>
        <end position="58"/>
    </location>
</feature>
<evidence type="ECO:0000256" key="1">
    <source>
        <dbReference type="ARBA" id="ARBA00004651"/>
    </source>
</evidence>
<keyword evidence="9 10" id="KW-0472">Membrane</keyword>
<evidence type="ECO:0000259" key="11">
    <source>
        <dbReference type="PROSITE" id="PS50928"/>
    </source>
</evidence>
<feature type="domain" description="ABC transmembrane type-1" evidence="11">
    <location>
        <begin position="88"/>
        <end position="294"/>
    </location>
</feature>
<sequence>MTGNISQAILEQDLASMPQLKGSVLEGRGLKSRIYTGITWLLAILAAFPLFSVLYMLIAKGGARINWETLTELPPSAFEVGGGIGPAIVGTGVMVGIGAAISIPIGILAAIYLAEIDPHTKLAHTARFLAKVLTGFPSILAGVFVYAALVVAMKSYSAWAGGIALAVLMLPTVILTAEEALKQVPQKMKDAAYGMGCTRAQVISKVTLPTGIPGVMTGVLLAVAGAAGESAPLLFTALFSTYFINGWEGLSEPTSSLSILIYNFSGMPYDNQIELAWTASLVLVLIILVFNILARVLGRQKF</sequence>
<dbReference type="InterPro" id="IPR000515">
    <property type="entry name" value="MetI-like"/>
</dbReference>
<dbReference type="InterPro" id="IPR035906">
    <property type="entry name" value="MetI-like_sf"/>
</dbReference>
<comment type="caution">
    <text evidence="12">The sequence shown here is derived from an EMBL/GenBank/DDBJ whole genome shotgun (WGS) entry which is preliminary data.</text>
</comment>
<dbReference type="GO" id="GO:0035435">
    <property type="term" value="P:phosphate ion transmembrane transport"/>
    <property type="evidence" value="ECO:0007669"/>
    <property type="project" value="InterPro"/>
</dbReference>
<comment type="caution">
    <text evidence="10">Lacks conserved residue(s) required for the propagation of feature annotation.</text>
</comment>
<dbReference type="AlphaFoldDB" id="A0A9X0W9G1"/>
<keyword evidence="4" id="KW-0813">Transport</keyword>
<evidence type="ECO:0000313" key="13">
    <source>
        <dbReference type="Proteomes" id="UP001138768"/>
    </source>
</evidence>
<proteinExistence type="inferred from homology"/>
<dbReference type="InterPro" id="IPR005672">
    <property type="entry name" value="Phosphate_PstA"/>
</dbReference>
<dbReference type="SUPFAM" id="SSF161098">
    <property type="entry name" value="MetI-like"/>
    <property type="match status" value="1"/>
</dbReference>
<keyword evidence="5 10" id="KW-1003">Cell membrane</keyword>
<dbReference type="GO" id="GO:0005886">
    <property type="term" value="C:plasma membrane"/>
    <property type="evidence" value="ECO:0007669"/>
    <property type="project" value="UniProtKB-SubCell"/>
</dbReference>
<evidence type="ECO:0000256" key="10">
    <source>
        <dbReference type="RuleBase" id="RU363043"/>
    </source>
</evidence>
<dbReference type="EMBL" id="NRRY01000021">
    <property type="protein sequence ID" value="MBK1619448.1"/>
    <property type="molecule type" value="Genomic_DNA"/>
</dbReference>
<feature type="transmembrane region" description="Helical" evidence="10">
    <location>
        <begin position="128"/>
        <end position="152"/>
    </location>
</feature>
<dbReference type="InterPro" id="IPR051408">
    <property type="entry name" value="Phosphate_transprt_permease"/>
</dbReference>
<keyword evidence="7 10" id="KW-0812">Transmembrane</keyword>
<evidence type="ECO:0000256" key="9">
    <source>
        <dbReference type="ARBA" id="ARBA00023136"/>
    </source>
</evidence>
<comment type="similarity">
    <text evidence="2 10">Belongs to the binding-protein-dependent transport system permease family. CysTW subfamily.</text>
</comment>
<organism evidence="12 13">
    <name type="scientific">Lamprobacter modestohalophilus</name>
    <dbReference type="NCBI Taxonomy" id="1064514"/>
    <lineage>
        <taxon>Bacteria</taxon>
        <taxon>Pseudomonadati</taxon>
        <taxon>Pseudomonadota</taxon>
        <taxon>Gammaproteobacteria</taxon>
        <taxon>Chromatiales</taxon>
        <taxon>Chromatiaceae</taxon>
        <taxon>Lamprobacter</taxon>
    </lineage>
</organism>
<feature type="transmembrane region" description="Helical" evidence="10">
    <location>
        <begin position="93"/>
        <end position="116"/>
    </location>
</feature>
<evidence type="ECO:0000256" key="6">
    <source>
        <dbReference type="ARBA" id="ARBA00022592"/>
    </source>
</evidence>
<evidence type="ECO:0000256" key="5">
    <source>
        <dbReference type="ARBA" id="ARBA00022475"/>
    </source>
</evidence>
<evidence type="ECO:0000256" key="4">
    <source>
        <dbReference type="ARBA" id="ARBA00022448"/>
    </source>
</evidence>